<sequence length="63" mass="7144">MPRYVYNGPIMSFNVCIASNWKGETYAPSEAKARNNLAYQFKKQNNRIAGTNISLPGKLLETY</sequence>
<proteinExistence type="predicted"/>
<name>A0A174YZ40_9FIRM</name>
<organism evidence="1 2">
    <name type="scientific">Lachnospira eligens</name>
    <dbReference type="NCBI Taxonomy" id="39485"/>
    <lineage>
        <taxon>Bacteria</taxon>
        <taxon>Bacillati</taxon>
        <taxon>Bacillota</taxon>
        <taxon>Clostridia</taxon>
        <taxon>Lachnospirales</taxon>
        <taxon>Lachnospiraceae</taxon>
        <taxon>Lachnospira</taxon>
    </lineage>
</organism>
<dbReference type="EMBL" id="CZBU01000003">
    <property type="protein sequence ID" value="CUQ77216.1"/>
    <property type="molecule type" value="Genomic_DNA"/>
</dbReference>
<accession>A0A174YZ40</accession>
<protein>
    <submittedName>
        <fullName evidence="1">Uncharacterized protein</fullName>
    </submittedName>
</protein>
<gene>
    <name evidence="1" type="ORF">ERS852490_01450</name>
</gene>
<dbReference type="RefSeq" id="WP_055215608.1">
    <property type="nucleotide sequence ID" value="NZ_CZBU01000003.1"/>
</dbReference>
<dbReference type="AlphaFoldDB" id="A0A174YZ40"/>
<evidence type="ECO:0000313" key="2">
    <source>
        <dbReference type="Proteomes" id="UP000095621"/>
    </source>
</evidence>
<evidence type="ECO:0000313" key="1">
    <source>
        <dbReference type="EMBL" id="CUQ77216.1"/>
    </source>
</evidence>
<reference evidence="1 2" key="1">
    <citation type="submission" date="2015-09" db="EMBL/GenBank/DDBJ databases">
        <authorList>
            <consortium name="Pathogen Informatics"/>
        </authorList>
    </citation>
    <scope>NUCLEOTIDE SEQUENCE [LARGE SCALE GENOMIC DNA]</scope>
    <source>
        <strain evidence="1 2">2789STDY5834875</strain>
    </source>
</reference>
<dbReference type="OrthoDB" id="2057086at2"/>
<dbReference type="Proteomes" id="UP000095621">
    <property type="component" value="Unassembled WGS sequence"/>
</dbReference>